<dbReference type="Proteomes" id="UP000001915">
    <property type="component" value="Chromosome"/>
</dbReference>
<accession>D5U8E7</accession>
<evidence type="ECO:0008006" key="4">
    <source>
        <dbReference type="Google" id="ProtNLM"/>
    </source>
</evidence>
<protein>
    <recommendedName>
        <fullName evidence="4">Lipoprotein</fullName>
    </recommendedName>
</protein>
<dbReference type="HOGENOM" id="CLU_214763_0_0_12"/>
<gene>
    <name evidence="2" type="ordered locus">Bmur_0871</name>
</gene>
<dbReference type="STRING" id="526224.Bmur_0871"/>
<dbReference type="EMBL" id="CP001959">
    <property type="protein sequence ID" value="ADG70970.1"/>
    <property type="molecule type" value="Genomic_DNA"/>
</dbReference>
<evidence type="ECO:0000313" key="2">
    <source>
        <dbReference type="EMBL" id="ADG70970.1"/>
    </source>
</evidence>
<dbReference type="KEGG" id="brm:Bmur_0871"/>
<evidence type="ECO:0000313" key="3">
    <source>
        <dbReference type="Proteomes" id="UP000001915"/>
    </source>
</evidence>
<keyword evidence="1" id="KW-0732">Signal</keyword>
<dbReference type="AlphaFoldDB" id="D5U8E7"/>
<dbReference type="RefSeq" id="WP_013113396.1">
    <property type="nucleotide sequence ID" value="NC_014150.1"/>
</dbReference>
<proteinExistence type="predicted"/>
<name>D5U8E7_BRAM5</name>
<evidence type="ECO:0000256" key="1">
    <source>
        <dbReference type="SAM" id="SignalP"/>
    </source>
</evidence>
<reference evidence="2 3" key="1">
    <citation type="journal article" date="2010" name="Stand. Genomic Sci.">
        <title>Complete genome sequence of Brachyspira murdochii type strain (56-150).</title>
        <authorList>
            <person name="Pati A."/>
            <person name="Sikorski J."/>
            <person name="Gronow S."/>
            <person name="Munk C."/>
            <person name="Lapidus A."/>
            <person name="Copeland A."/>
            <person name="Glavina Del Tio T."/>
            <person name="Nolan M."/>
            <person name="Lucas S."/>
            <person name="Chen F."/>
            <person name="Tice H."/>
            <person name="Cheng J.F."/>
            <person name="Han C."/>
            <person name="Detter J.C."/>
            <person name="Bruce D."/>
            <person name="Tapia R."/>
            <person name="Goodwin L."/>
            <person name="Pitluck S."/>
            <person name="Liolios K."/>
            <person name="Ivanova N."/>
            <person name="Mavromatis K."/>
            <person name="Mikhailova N."/>
            <person name="Chen A."/>
            <person name="Palaniappan K."/>
            <person name="Land M."/>
            <person name="Hauser L."/>
            <person name="Chang Y.J."/>
            <person name="Jeffries C.D."/>
            <person name="Spring S."/>
            <person name="Rohde M."/>
            <person name="Goker M."/>
            <person name="Bristow J."/>
            <person name="Eisen J.A."/>
            <person name="Markowitz V."/>
            <person name="Hugenholtz P."/>
            <person name="Kyrpides N.C."/>
            <person name="Klenk H.P."/>
        </authorList>
    </citation>
    <scope>NUCLEOTIDE SEQUENCE [LARGE SCALE GENOMIC DNA]</scope>
    <source>
        <strain evidence="3">ATCC 51284 / DSM 12563 / 56-150</strain>
    </source>
</reference>
<feature type="signal peptide" evidence="1">
    <location>
        <begin position="1"/>
        <end position="22"/>
    </location>
</feature>
<sequence>MIKKIYCLLSIIMLLLISCADKSEKESKEKKSPNIMEDDEYIKNIIKDSSK</sequence>
<organism evidence="2 3">
    <name type="scientific">Brachyspira murdochii (strain ATCC 51284 / DSM 12563 / 56-150)</name>
    <name type="common">Serpulina murdochii</name>
    <dbReference type="NCBI Taxonomy" id="526224"/>
    <lineage>
        <taxon>Bacteria</taxon>
        <taxon>Pseudomonadati</taxon>
        <taxon>Spirochaetota</taxon>
        <taxon>Spirochaetia</taxon>
        <taxon>Brachyspirales</taxon>
        <taxon>Brachyspiraceae</taxon>
        <taxon>Brachyspira</taxon>
    </lineage>
</organism>
<feature type="chain" id="PRO_5003077504" description="Lipoprotein" evidence="1">
    <location>
        <begin position="23"/>
        <end position="51"/>
    </location>
</feature>
<dbReference type="PROSITE" id="PS51257">
    <property type="entry name" value="PROKAR_LIPOPROTEIN"/>
    <property type="match status" value="1"/>
</dbReference>